<keyword evidence="3" id="KW-1185">Reference proteome</keyword>
<dbReference type="HOGENOM" id="CLU_2091552_0_0_11"/>
<organism evidence="2 3">
    <name type="scientific">Actinoplanes friuliensis DSM 7358</name>
    <dbReference type="NCBI Taxonomy" id="1246995"/>
    <lineage>
        <taxon>Bacteria</taxon>
        <taxon>Bacillati</taxon>
        <taxon>Actinomycetota</taxon>
        <taxon>Actinomycetes</taxon>
        <taxon>Micromonosporales</taxon>
        <taxon>Micromonosporaceae</taxon>
        <taxon>Actinoplanes</taxon>
    </lineage>
</organism>
<evidence type="ECO:0000313" key="3">
    <source>
        <dbReference type="Proteomes" id="UP000017746"/>
    </source>
</evidence>
<dbReference type="Proteomes" id="UP000017746">
    <property type="component" value="Chromosome"/>
</dbReference>
<accession>U5VVR3</accession>
<reference evidence="2 3" key="1">
    <citation type="journal article" date="2014" name="J. Biotechnol.">
        <title>Complete genome sequence of the actinobacterium Actinoplanes friuliensis HAG 010964, producer of the lipopeptide antibiotic friulimycin.</title>
        <authorList>
            <person name="Ruckert C."/>
            <person name="Szczepanowski R."/>
            <person name="Albersmeier A."/>
            <person name="Goesmann A."/>
            <person name="Fischer N."/>
            <person name="Steinkamper A."/>
            <person name="Puhler A."/>
            <person name="Biener R."/>
            <person name="Schwartz D."/>
            <person name="Kalinowski J."/>
        </authorList>
    </citation>
    <scope>NUCLEOTIDE SEQUENCE [LARGE SCALE GENOMIC DNA]</scope>
    <source>
        <strain evidence="2 3">DSM 7358</strain>
    </source>
</reference>
<evidence type="ECO:0000256" key="1">
    <source>
        <dbReference type="SAM" id="MobiDB-lite"/>
    </source>
</evidence>
<evidence type="ECO:0000313" key="2">
    <source>
        <dbReference type="EMBL" id="AGZ39810.1"/>
    </source>
</evidence>
<feature type="region of interest" description="Disordered" evidence="1">
    <location>
        <begin position="1"/>
        <end position="27"/>
    </location>
</feature>
<dbReference type="EMBL" id="CP006272">
    <property type="protein sequence ID" value="AGZ39810.1"/>
    <property type="molecule type" value="Genomic_DNA"/>
</dbReference>
<proteinExistence type="predicted"/>
<dbReference type="AlphaFoldDB" id="U5VVR3"/>
<dbReference type="KEGG" id="afs:AFR_07605"/>
<name>U5VVR3_9ACTN</name>
<sequence length="116" mass="12440">MAVAGGSEMALTSAEPETQARAPRRTTLTMPMPMARASMATPRATIAQLDMPRPNSITNTAMVPTTAATSFRAGAIGRPFWFATVDLPGYPSGYVAPRPVESALPGGCRSRRRRYR</sequence>
<gene>
    <name evidence="2" type="ORF">AFR_07605</name>
</gene>
<protein>
    <submittedName>
        <fullName evidence="2">Uncharacterized protein</fullName>
    </submittedName>
</protein>